<protein>
    <submittedName>
        <fullName evidence="2">Uncharacterized protein</fullName>
    </submittedName>
</protein>
<proteinExistence type="predicted"/>
<feature type="compositionally biased region" description="Basic and acidic residues" evidence="1">
    <location>
        <begin position="165"/>
        <end position="186"/>
    </location>
</feature>
<reference evidence="2 3" key="1">
    <citation type="journal article" date="2012" name="Genome Biol.">
        <title>Genome and low-iron response of an oceanic diatom adapted to chronic iron limitation.</title>
        <authorList>
            <person name="Lommer M."/>
            <person name="Specht M."/>
            <person name="Roy A.S."/>
            <person name="Kraemer L."/>
            <person name="Andreson R."/>
            <person name="Gutowska M.A."/>
            <person name="Wolf J."/>
            <person name="Bergner S.V."/>
            <person name="Schilhabel M.B."/>
            <person name="Klostermeier U.C."/>
            <person name="Beiko R.G."/>
            <person name="Rosenstiel P."/>
            <person name="Hippler M."/>
            <person name="Laroche J."/>
        </authorList>
    </citation>
    <scope>NUCLEOTIDE SEQUENCE [LARGE SCALE GENOMIC DNA]</scope>
    <source>
        <strain evidence="2 3">CCMP1005</strain>
    </source>
</reference>
<evidence type="ECO:0000256" key="1">
    <source>
        <dbReference type="SAM" id="MobiDB-lite"/>
    </source>
</evidence>
<comment type="caution">
    <text evidence="2">The sequence shown here is derived from an EMBL/GenBank/DDBJ whole genome shotgun (WGS) entry which is preliminary data.</text>
</comment>
<organism evidence="2 3">
    <name type="scientific">Thalassiosira oceanica</name>
    <name type="common">Marine diatom</name>
    <dbReference type="NCBI Taxonomy" id="159749"/>
    <lineage>
        <taxon>Eukaryota</taxon>
        <taxon>Sar</taxon>
        <taxon>Stramenopiles</taxon>
        <taxon>Ochrophyta</taxon>
        <taxon>Bacillariophyta</taxon>
        <taxon>Coscinodiscophyceae</taxon>
        <taxon>Thalassiosirophycidae</taxon>
        <taxon>Thalassiosirales</taxon>
        <taxon>Thalassiosiraceae</taxon>
        <taxon>Thalassiosira</taxon>
    </lineage>
</organism>
<feature type="region of interest" description="Disordered" evidence="1">
    <location>
        <begin position="117"/>
        <end position="142"/>
    </location>
</feature>
<feature type="region of interest" description="Disordered" evidence="1">
    <location>
        <begin position="161"/>
        <end position="186"/>
    </location>
</feature>
<dbReference type="AlphaFoldDB" id="K0RSC1"/>
<dbReference type="EMBL" id="AGNL01044643">
    <property type="protein sequence ID" value="EJK49577.1"/>
    <property type="molecule type" value="Genomic_DNA"/>
</dbReference>
<feature type="non-terminal residue" evidence="2">
    <location>
        <position position="1"/>
    </location>
</feature>
<dbReference type="Proteomes" id="UP000266841">
    <property type="component" value="Unassembled WGS sequence"/>
</dbReference>
<sequence length="232" mass="24634">NPSIRIRSRCRRVASHHHRVRRRAATRAARAVLLARHRSVCVLFALVARCDCGAVTGRNTVVKANCCSSAGDESVASGLPDGPASIKWYNSKPSVETPGGDITAGTAARQAGQGLGNDLRLRAGRPPPPAGASPKSGGRLGRVQEDEGAFGRYGAVKAVGSTRSRGLEDVDDPSRRGRVASPEKRAPVAGRTLGLARRDPSVLPAAERVLPRDTEESLMQQSLRGRWAKIIL</sequence>
<gene>
    <name evidence="2" type="ORF">THAOC_31533</name>
</gene>
<keyword evidence="3" id="KW-1185">Reference proteome</keyword>
<accession>K0RSC1</accession>
<name>K0RSC1_THAOC</name>
<evidence type="ECO:0000313" key="3">
    <source>
        <dbReference type="Proteomes" id="UP000266841"/>
    </source>
</evidence>
<evidence type="ECO:0000313" key="2">
    <source>
        <dbReference type="EMBL" id="EJK49577.1"/>
    </source>
</evidence>